<dbReference type="Proteomes" id="UP001055439">
    <property type="component" value="Chromosome 6"/>
</dbReference>
<evidence type="ECO:0000256" key="2">
    <source>
        <dbReference type="ARBA" id="ARBA00023125"/>
    </source>
</evidence>
<feature type="domain" description="NAC" evidence="5">
    <location>
        <begin position="15"/>
        <end position="173"/>
    </location>
</feature>
<reference evidence="6" key="1">
    <citation type="submission" date="2022-05" db="EMBL/GenBank/DDBJ databases">
        <title>The Musa troglodytarum L. genome provides insights into the mechanism of non-climacteric behaviour and enrichment of carotenoids.</title>
        <authorList>
            <person name="Wang J."/>
        </authorList>
    </citation>
    <scope>NUCLEOTIDE SEQUENCE</scope>
    <source>
        <tissue evidence="6">Leaf</tissue>
    </source>
</reference>
<evidence type="ECO:0000259" key="5">
    <source>
        <dbReference type="PROSITE" id="PS51005"/>
    </source>
</evidence>
<keyword evidence="2" id="KW-0238">DNA-binding</keyword>
<gene>
    <name evidence="6" type="ORF">MUK42_06807</name>
</gene>
<sequence>MEAASSSGANEHRRFPVGIRFAPSDEELITCYLALKQKGAPLPSNVIVDVDIYKYHPKRLAEMHRQVTENEWYFFTPRDRKYTNGERPNRSTGEGYWKATGADLAIHDRRDRKIGVKKHLMYYEGKQPDGKKTKWMMTEYRIHDGSKQKSRARTTAKWSKLLDESVLCKIFCKKTKGQEEEEAVSAL</sequence>
<dbReference type="AlphaFoldDB" id="A0A9E7GE43"/>
<keyword evidence="3" id="KW-0804">Transcription</keyword>
<evidence type="ECO:0000313" key="7">
    <source>
        <dbReference type="Proteomes" id="UP001055439"/>
    </source>
</evidence>
<keyword evidence="4" id="KW-0539">Nucleus</keyword>
<organism evidence="6 7">
    <name type="scientific">Musa troglodytarum</name>
    <name type="common">fe'i banana</name>
    <dbReference type="NCBI Taxonomy" id="320322"/>
    <lineage>
        <taxon>Eukaryota</taxon>
        <taxon>Viridiplantae</taxon>
        <taxon>Streptophyta</taxon>
        <taxon>Embryophyta</taxon>
        <taxon>Tracheophyta</taxon>
        <taxon>Spermatophyta</taxon>
        <taxon>Magnoliopsida</taxon>
        <taxon>Liliopsida</taxon>
        <taxon>Zingiberales</taxon>
        <taxon>Musaceae</taxon>
        <taxon>Musa</taxon>
    </lineage>
</organism>
<dbReference type="PANTHER" id="PTHR31719:SF179">
    <property type="entry name" value="OS08G0148400 PROTEIN"/>
    <property type="match status" value="1"/>
</dbReference>
<dbReference type="InterPro" id="IPR036093">
    <property type="entry name" value="NAC_dom_sf"/>
</dbReference>
<evidence type="ECO:0000256" key="1">
    <source>
        <dbReference type="ARBA" id="ARBA00023015"/>
    </source>
</evidence>
<dbReference type="OrthoDB" id="693909at2759"/>
<dbReference type="Pfam" id="PF02365">
    <property type="entry name" value="NAM"/>
    <property type="match status" value="1"/>
</dbReference>
<dbReference type="PROSITE" id="PS51005">
    <property type="entry name" value="NAC"/>
    <property type="match status" value="1"/>
</dbReference>
<dbReference type="SUPFAM" id="SSF101941">
    <property type="entry name" value="NAC domain"/>
    <property type="match status" value="1"/>
</dbReference>
<dbReference type="GO" id="GO:0006355">
    <property type="term" value="P:regulation of DNA-templated transcription"/>
    <property type="evidence" value="ECO:0007669"/>
    <property type="project" value="InterPro"/>
</dbReference>
<proteinExistence type="predicted"/>
<dbReference type="EMBL" id="CP097508">
    <property type="protein sequence ID" value="URE09498.1"/>
    <property type="molecule type" value="Genomic_DNA"/>
</dbReference>
<evidence type="ECO:0000256" key="4">
    <source>
        <dbReference type="ARBA" id="ARBA00023242"/>
    </source>
</evidence>
<dbReference type="GO" id="GO:0003677">
    <property type="term" value="F:DNA binding"/>
    <property type="evidence" value="ECO:0007669"/>
    <property type="project" value="UniProtKB-KW"/>
</dbReference>
<dbReference type="Gene3D" id="2.170.150.80">
    <property type="entry name" value="NAC domain"/>
    <property type="match status" value="1"/>
</dbReference>
<dbReference type="PANTHER" id="PTHR31719">
    <property type="entry name" value="NAC TRANSCRIPTION FACTOR 56"/>
    <property type="match status" value="1"/>
</dbReference>
<protein>
    <submittedName>
        <fullName evidence="6">Nac domain protein</fullName>
    </submittedName>
</protein>
<dbReference type="InterPro" id="IPR003441">
    <property type="entry name" value="NAC-dom"/>
</dbReference>
<accession>A0A9E7GE43</accession>
<keyword evidence="7" id="KW-1185">Reference proteome</keyword>
<name>A0A9E7GE43_9LILI</name>
<evidence type="ECO:0000313" key="6">
    <source>
        <dbReference type="EMBL" id="URE09498.1"/>
    </source>
</evidence>
<keyword evidence="1" id="KW-0805">Transcription regulation</keyword>
<evidence type="ECO:0000256" key="3">
    <source>
        <dbReference type="ARBA" id="ARBA00023163"/>
    </source>
</evidence>